<accession>A0A5C3QEL8</accession>
<dbReference type="AlphaFoldDB" id="A0A5C3QEL8"/>
<name>A0A5C3QEL8_9AGAR</name>
<feature type="compositionally biased region" description="Low complexity" evidence="1">
    <location>
        <begin position="81"/>
        <end position="94"/>
    </location>
</feature>
<dbReference type="EMBL" id="ML178833">
    <property type="protein sequence ID" value="TFK99539.1"/>
    <property type="molecule type" value="Genomic_DNA"/>
</dbReference>
<feature type="region of interest" description="Disordered" evidence="1">
    <location>
        <begin position="67"/>
        <end position="95"/>
    </location>
</feature>
<evidence type="ECO:0000256" key="1">
    <source>
        <dbReference type="SAM" id="MobiDB-lite"/>
    </source>
</evidence>
<sequence>MDAARICSSSQLTASSRYLDAYDYDYTHPSAQSPSFQSSSFESNSLDTLQRIKLTRSIHKLGRVLGTTPQLVESPPPTNLNSRRSPVESSSNSSLQPFVSLRHYRHTSDPSLTMSIPGSDLDDLTGSHANISRISRPHLPGYSLSSFCPSTSSLAFDSHFHTPTSARRRSLAKLAWSFGEHVPPELVSSHRRTCSGCFKPDQETSLGEVWRGDVEEEM</sequence>
<gene>
    <name evidence="2" type="ORF">BDV98DRAFT_594852</name>
</gene>
<reference evidence="2 3" key="1">
    <citation type="journal article" date="2019" name="Nat. Ecol. Evol.">
        <title>Megaphylogeny resolves global patterns of mushroom evolution.</title>
        <authorList>
            <person name="Varga T."/>
            <person name="Krizsan K."/>
            <person name="Foldi C."/>
            <person name="Dima B."/>
            <person name="Sanchez-Garcia M."/>
            <person name="Sanchez-Ramirez S."/>
            <person name="Szollosi G.J."/>
            <person name="Szarkandi J.G."/>
            <person name="Papp V."/>
            <person name="Albert L."/>
            <person name="Andreopoulos W."/>
            <person name="Angelini C."/>
            <person name="Antonin V."/>
            <person name="Barry K.W."/>
            <person name="Bougher N.L."/>
            <person name="Buchanan P."/>
            <person name="Buyck B."/>
            <person name="Bense V."/>
            <person name="Catcheside P."/>
            <person name="Chovatia M."/>
            <person name="Cooper J."/>
            <person name="Damon W."/>
            <person name="Desjardin D."/>
            <person name="Finy P."/>
            <person name="Geml J."/>
            <person name="Haridas S."/>
            <person name="Hughes K."/>
            <person name="Justo A."/>
            <person name="Karasinski D."/>
            <person name="Kautmanova I."/>
            <person name="Kiss B."/>
            <person name="Kocsube S."/>
            <person name="Kotiranta H."/>
            <person name="LaButti K.M."/>
            <person name="Lechner B.E."/>
            <person name="Liimatainen K."/>
            <person name="Lipzen A."/>
            <person name="Lukacs Z."/>
            <person name="Mihaltcheva S."/>
            <person name="Morgado L.N."/>
            <person name="Niskanen T."/>
            <person name="Noordeloos M.E."/>
            <person name="Ohm R.A."/>
            <person name="Ortiz-Santana B."/>
            <person name="Ovrebo C."/>
            <person name="Racz N."/>
            <person name="Riley R."/>
            <person name="Savchenko A."/>
            <person name="Shiryaev A."/>
            <person name="Soop K."/>
            <person name="Spirin V."/>
            <person name="Szebenyi C."/>
            <person name="Tomsovsky M."/>
            <person name="Tulloss R.E."/>
            <person name="Uehling J."/>
            <person name="Grigoriev I.V."/>
            <person name="Vagvolgyi C."/>
            <person name="Papp T."/>
            <person name="Martin F.M."/>
            <person name="Miettinen O."/>
            <person name="Hibbett D.S."/>
            <person name="Nagy L.G."/>
        </authorList>
    </citation>
    <scope>NUCLEOTIDE SEQUENCE [LARGE SCALE GENOMIC DNA]</scope>
    <source>
        <strain evidence="2 3">CBS 309.79</strain>
    </source>
</reference>
<proteinExistence type="predicted"/>
<keyword evidence="3" id="KW-1185">Reference proteome</keyword>
<dbReference type="OrthoDB" id="3215907at2759"/>
<protein>
    <submittedName>
        <fullName evidence="2">Uncharacterized protein</fullName>
    </submittedName>
</protein>
<organism evidence="2 3">
    <name type="scientific">Pterulicium gracile</name>
    <dbReference type="NCBI Taxonomy" id="1884261"/>
    <lineage>
        <taxon>Eukaryota</taxon>
        <taxon>Fungi</taxon>
        <taxon>Dikarya</taxon>
        <taxon>Basidiomycota</taxon>
        <taxon>Agaricomycotina</taxon>
        <taxon>Agaricomycetes</taxon>
        <taxon>Agaricomycetidae</taxon>
        <taxon>Agaricales</taxon>
        <taxon>Pleurotineae</taxon>
        <taxon>Pterulaceae</taxon>
        <taxon>Pterulicium</taxon>
    </lineage>
</organism>
<dbReference type="Proteomes" id="UP000305067">
    <property type="component" value="Unassembled WGS sequence"/>
</dbReference>
<evidence type="ECO:0000313" key="3">
    <source>
        <dbReference type="Proteomes" id="UP000305067"/>
    </source>
</evidence>
<evidence type="ECO:0000313" key="2">
    <source>
        <dbReference type="EMBL" id="TFK99539.1"/>
    </source>
</evidence>